<dbReference type="OrthoDB" id="1748043at2759"/>
<keyword evidence="7 9" id="KW-0472">Membrane</keyword>
<name>A0A6G1F146_9ORYZ</name>
<evidence type="ECO:0000256" key="7">
    <source>
        <dbReference type="ARBA" id="ARBA00023136"/>
    </source>
</evidence>
<evidence type="ECO:0000256" key="4">
    <source>
        <dbReference type="ARBA" id="ARBA00022781"/>
    </source>
</evidence>
<sequence length="397" mass="45754">MSLMSCSMVRPSANTVQPVVEERLQRRVYACKVFVVGSQRGRVRNWVVLAKRRSTKRQPWWKSWFSDAWGWPDWSADDVLNAVDGEELPDDEKFKEWKGKAEAIVKLREAQQEAMNSEGRSWEDWIDSGSSTGGSDWGGGTDMLEQITDDPMQIMKKGFVEAFRESTYGDDDDMLFEDRVFEYASTNSAKFLALLILIPWIFDFVVHDYVLMPFLDRYVQKVPLAAELFYVRRSQKLQMVHDLKVEKARFRFEMEIGQSPPLSDKEMWLELREKAVELRDEWRLENWKTFANILSGMVFGIVLFLLICFNESKVALLKFTGYKLLNNISDAGKAFLIIVLADISSGYHSESGWHALVEVVLEHYGLEVDQAAITIFVCVVPVVMDVFVKIWVGFACL</sequence>
<keyword evidence="3 9" id="KW-0812">Transmembrane</keyword>
<dbReference type="Pfam" id="PF03040">
    <property type="entry name" value="CemA"/>
    <property type="match status" value="1"/>
</dbReference>
<feature type="transmembrane region" description="Helical" evidence="9">
    <location>
        <begin position="191"/>
        <end position="212"/>
    </location>
</feature>
<evidence type="ECO:0000256" key="3">
    <source>
        <dbReference type="ARBA" id="ARBA00022692"/>
    </source>
</evidence>
<evidence type="ECO:0000313" key="10">
    <source>
        <dbReference type="EMBL" id="KAF0930616.1"/>
    </source>
</evidence>
<evidence type="ECO:0000256" key="6">
    <source>
        <dbReference type="ARBA" id="ARBA00023065"/>
    </source>
</evidence>
<evidence type="ECO:0000256" key="2">
    <source>
        <dbReference type="ARBA" id="ARBA00022448"/>
    </source>
</evidence>
<reference evidence="10 11" key="1">
    <citation type="submission" date="2019-11" db="EMBL/GenBank/DDBJ databases">
        <title>Whole genome sequence of Oryza granulata.</title>
        <authorList>
            <person name="Li W."/>
        </authorList>
    </citation>
    <scope>NUCLEOTIDE SEQUENCE [LARGE SCALE GENOMIC DNA]</scope>
    <source>
        <strain evidence="11">cv. Menghai</strain>
        <tissue evidence="10">Leaf</tissue>
    </source>
</reference>
<proteinExistence type="inferred from homology"/>
<comment type="caution">
    <text evidence="10">The sequence shown here is derived from an EMBL/GenBank/DDBJ whole genome shotgun (WGS) entry which is preliminary data.</text>
</comment>
<dbReference type="Proteomes" id="UP000479710">
    <property type="component" value="Unassembled WGS sequence"/>
</dbReference>
<comment type="subcellular location">
    <subcellularLocation>
        <location evidence="1">Membrane</location>
        <topology evidence="1">Multi-pass membrane protein</topology>
    </subcellularLocation>
</comment>
<evidence type="ECO:0000256" key="5">
    <source>
        <dbReference type="ARBA" id="ARBA00022989"/>
    </source>
</evidence>
<feature type="transmembrane region" description="Helical" evidence="9">
    <location>
        <begin position="289"/>
        <end position="309"/>
    </location>
</feature>
<protein>
    <recommendedName>
        <fullName evidence="12">Chloroplast envelope membrane protein</fullName>
    </recommendedName>
</protein>
<evidence type="ECO:0000256" key="1">
    <source>
        <dbReference type="ARBA" id="ARBA00004141"/>
    </source>
</evidence>
<organism evidence="10 11">
    <name type="scientific">Oryza meyeriana var. granulata</name>
    <dbReference type="NCBI Taxonomy" id="110450"/>
    <lineage>
        <taxon>Eukaryota</taxon>
        <taxon>Viridiplantae</taxon>
        <taxon>Streptophyta</taxon>
        <taxon>Embryophyta</taxon>
        <taxon>Tracheophyta</taxon>
        <taxon>Spermatophyta</taxon>
        <taxon>Magnoliopsida</taxon>
        <taxon>Liliopsida</taxon>
        <taxon>Poales</taxon>
        <taxon>Poaceae</taxon>
        <taxon>BOP clade</taxon>
        <taxon>Oryzoideae</taxon>
        <taxon>Oryzeae</taxon>
        <taxon>Oryzinae</taxon>
        <taxon>Oryza</taxon>
        <taxon>Oryza meyeriana</taxon>
    </lineage>
</organism>
<keyword evidence="2" id="KW-0813">Transport</keyword>
<evidence type="ECO:0008006" key="12">
    <source>
        <dbReference type="Google" id="ProtNLM"/>
    </source>
</evidence>
<keyword evidence="6" id="KW-0406">Ion transport</keyword>
<evidence type="ECO:0000256" key="9">
    <source>
        <dbReference type="SAM" id="Phobius"/>
    </source>
</evidence>
<dbReference type="GO" id="GO:1902600">
    <property type="term" value="P:proton transmembrane transport"/>
    <property type="evidence" value="ECO:0007669"/>
    <property type="project" value="UniProtKB-KW"/>
</dbReference>
<dbReference type="InterPro" id="IPR004282">
    <property type="entry name" value="CemA"/>
</dbReference>
<dbReference type="EMBL" id="SPHZ02000002">
    <property type="protein sequence ID" value="KAF0930616.1"/>
    <property type="molecule type" value="Genomic_DNA"/>
</dbReference>
<keyword evidence="5 9" id="KW-1133">Transmembrane helix</keyword>
<gene>
    <name evidence="10" type="ORF">E2562_033813</name>
</gene>
<dbReference type="AlphaFoldDB" id="A0A6G1F146"/>
<dbReference type="PANTHER" id="PTHR33650">
    <property type="entry name" value="CHLOROPLAST ENVELOPE MEMBRANE PROTEIN-RELATED"/>
    <property type="match status" value="1"/>
</dbReference>
<comment type="similarity">
    <text evidence="8">Belongs to the CemA family.</text>
</comment>
<dbReference type="GO" id="GO:0016020">
    <property type="term" value="C:membrane"/>
    <property type="evidence" value="ECO:0007669"/>
    <property type="project" value="UniProtKB-SubCell"/>
</dbReference>
<keyword evidence="11" id="KW-1185">Reference proteome</keyword>
<dbReference type="PANTHER" id="PTHR33650:SF1">
    <property type="entry name" value="CHLOROPLAST ENVELOPE MEMBRANE PROTEIN"/>
    <property type="match status" value="1"/>
</dbReference>
<keyword evidence="4" id="KW-0375">Hydrogen ion transport</keyword>
<evidence type="ECO:0000313" key="11">
    <source>
        <dbReference type="Proteomes" id="UP000479710"/>
    </source>
</evidence>
<accession>A0A6G1F146</accession>
<evidence type="ECO:0000256" key="8">
    <source>
        <dbReference type="ARBA" id="ARBA00043980"/>
    </source>
</evidence>